<name>A0AAD7AJK7_9AGAR</name>
<keyword evidence="6" id="KW-1185">Reference proteome</keyword>
<dbReference type="InterPro" id="IPR035979">
    <property type="entry name" value="RBD_domain_sf"/>
</dbReference>
<dbReference type="Gene3D" id="3.40.50.970">
    <property type="match status" value="2"/>
</dbReference>
<dbReference type="Proteomes" id="UP001218218">
    <property type="component" value="Unassembled WGS sequence"/>
</dbReference>
<dbReference type="PANTHER" id="PTHR11516">
    <property type="entry name" value="PYRUVATE DEHYDROGENASE E1 COMPONENT, ALPHA SUBUNIT BACTERIAL AND ORGANELLAR"/>
    <property type="match status" value="1"/>
</dbReference>
<keyword evidence="2" id="KW-0560">Oxidoreductase</keyword>
<evidence type="ECO:0000259" key="4">
    <source>
        <dbReference type="Pfam" id="PF00676"/>
    </source>
</evidence>
<evidence type="ECO:0000256" key="2">
    <source>
        <dbReference type="ARBA" id="ARBA00023002"/>
    </source>
</evidence>
<feature type="domain" description="Dehydrogenase E1 component" evidence="4">
    <location>
        <begin position="145"/>
        <end position="256"/>
    </location>
</feature>
<protein>
    <submittedName>
        <fullName evidence="5">Thiamine diphosphate-binding protein</fullName>
    </submittedName>
</protein>
<dbReference type="SUPFAM" id="SSF54928">
    <property type="entry name" value="RNA-binding domain, RBD"/>
    <property type="match status" value="1"/>
</dbReference>
<gene>
    <name evidence="5" type="ORF">DFH08DRAFT_951535</name>
</gene>
<dbReference type="Pfam" id="PF00676">
    <property type="entry name" value="E1_dh"/>
    <property type="match status" value="1"/>
</dbReference>
<dbReference type="AlphaFoldDB" id="A0AAD7AJK7"/>
<dbReference type="SUPFAM" id="SSF52518">
    <property type="entry name" value="Thiamin diphosphate-binding fold (THDP-binding)"/>
    <property type="match status" value="1"/>
</dbReference>
<comment type="cofactor">
    <cofactor evidence="1">
        <name>thiamine diphosphate</name>
        <dbReference type="ChEBI" id="CHEBI:58937"/>
    </cofactor>
</comment>
<dbReference type="InterPro" id="IPR050642">
    <property type="entry name" value="PDH_E1_Alpha_Subunit"/>
</dbReference>
<accession>A0AAD7AJK7</accession>
<dbReference type="EMBL" id="JARIHO010000005">
    <property type="protein sequence ID" value="KAJ7360897.1"/>
    <property type="molecule type" value="Genomic_DNA"/>
</dbReference>
<comment type="caution">
    <text evidence="5">The sequence shown here is derived from an EMBL/GenBank/DDBJ whole genome shotgun (WGS) entry which is preliminary data.</text>
</comment>
<evidence type="ECO:0000256" key="1">
    <source>
        <dbReference type="ARBA" id="ARBA00001964"/>
    </source>
</evidence>
<evidence type="ECO:0000256" key="3">
    <source>
        <dbReference type="ARBA" id="ARBA00023052"/>
    </source>
</evidence>
<keyword evidence="3" id="KW-0786">Thiamine pyrophosphate</keyword>
<dbReference type="GO" id="GO:0006086">
    <property type="term" value="P:pyruvate decarboxylation to acetyl-CoA"/>
    <property type="evidence" value="ECO:0007669"/>
    <property type="project" value="TreeGrafter"/>
</dbReference>
<dbReference type="GO" id="GO:0004739">
    <property type="term" value="F:pyruvate dehydrogenase (acetyl-transferring) activity"/>
    <property type="evidence" value="ECO:0007669"/>
    <property type="project" value="TreeGrafter"/>
</dbReference>
<sequence>MEVGQPEYNISRPLTCGGNWKLTKSSHPLDRLLVVSQIGLRCDKDTWHTGTEVLQFRKPLPLDALEGGGRLNAEADEKCIGVEVTAYRCHPFDVLRGGTIKGVTGELPGRQVDMSHGKGGSMHIFAPSFFGGNGIVGWRGHWVRAEGQVFEAYSMAKLSDFPVVFVCENNEYGMGPSAERSSSNTEYSMRGDKIPGLQVNSMDIIAAQYARRWTVEQKNGPLLLEFVTYRYGGDSMSDPGTTHRTREEVQRMRSTQADPRAAQLDKDAKAEVDAAVEEAKASPEPRVEDLWTDIYYKGTAPPYMRGRERDSLIRNRLSARSFVIYSLIYETSLMLKNNGYAASRSSLPAIAWNTIGNALFGSRGELRYSEERSTRTKRYPFVGDIRWHFAYLQGKYTLDAVRSRLSKMKAHSFTVLDAQPLRIEGGMFVAFDLIARDEEATLRAIHADLEREAETRDGLPVWRVGTRFRLCQGQTDLRRYPSNFLRVSFDGPDIGEEQLYELMRLYGHIHDIREPFPAPAGSLRWASVVFDRTAAAAVARNPIHGLEVWAPGTAAPTTLRILIIWPALGRPQDTRMYNPTESLLSIPTPQDYVPDCNLRDYRYSIY</sequence>
<dbReference type="InterPro" id="IPR029061">
    <property type="entry name" value="THDP-binding"/>
</dbReference>
<dbReference type="GO" id="GO:0003676">
    <property type="term" value="F:nucleic acid binding"/>
    <property type="evidence" value="ECO:0007669"/>
    <property type="project" value="InterPro"/>
</dbReference>
<evidence type="ECO:0000313" key="6">
    <source>
        <dbReference type="Proteomes" id="UP001218218"/>
    </source>
</evidence>
<dbReference type="InterPro" id="IPR001017">
    <property type="entry name" value="DH_E1"/>
</dbReference>
<evidence type="ECO:0000313" key="5">
    <source>
        <dbReference type="EMBL" id="KAJ7360897.1"/>
    </source>
</evidence>
<organism evidence="5 6">
    <name type="scientific">Mycena albidolilacea</name>
    <dbReference type="NCBI Taxonomy" id="1033008"/>
    <lineage>
        <taxon>Eukaryota</taxon>
        <taxon>Fungi</taxon>
        <taxon>Dikarya</taxon>
        <taxon>Basidiomycota</taxon>
        <taxon>Agaricomycotina</taxon>
        <taxon>Agaricomycetes</taxon>
        <taxon>Agaricomycetidae</taxon>
        <taxon>Agaricales</taxon>
        <taxon>Marasmiineae</taxon>
        <taxon>Mycenaceae</taxon>
        <taxon>Mycena</taxon>
    </lineage>
</organism>
<reference evidence="5" key="1">
    <citation type="submission" date="2023-03" db="EMBL/GenBank/DDBJ databases">
        <title>Massive genome expansion in bonnet fungi (Mycena s.s.) driven by repeated elements and novel gene families across ecological guilds.</title>
        <authorList>
            <consortium name="Lawrence Berkeley National Laboratory"/>
            <person name="Harder C.B."/>
            <person name="Miyauchi S."/>
            <person name="Viragh M."/>
            <person name="Kuo A."/>
            <person name="Thoen E."/>
            <person name="Andreopoulos B."/>
            <person name="Lu D."/>
            <person name="Skrede I."/>
            <person name="Drula E."/>
            <person name="Henrissat B."/>
            <person name="Morin E."/>
            <person name="Kohler A."/>
            <person name="Barry K."/>
            <person name="LaButti K."/>
            <person name="Morin E."/>
            <person name="Salamov A."/>
            <person name="Lipzen A."/>
            <person name="Mereny Z."/>
            <person name="Hegedus B."/>
            <person name="Baldrian P."/>
            <person name="Stursova M."/>
            <person name="Weitz H."/>
            <person name="Taylor A."/>
            <person name="Grigoriev I.V."/>
            <person name="Nagy L.G."/>
            <person name="Martin F."/>
            <person name="Kauserud H."/>
        </authorList>
    </citation>
    <scope>NUCLEOTIDE SEQUENCE</scope>
    <source>
        <strain evidence="5">CBHHK002</strain>
    </source>
</reference>
<proteinExistence type="predicted"/>
<dbReference type="PANTHER" id="PTHR11516:SF60">
    <property type="entry name" value="PYRUVATE DEHYDROGENASE E1 COMPONENT SUBUNIT ALPHA"/>
    <property type="match status" value="1"/>
</dbReference>